<feature type="region of interest" description="Disordered" evidence="9">
    <location>
        <begin position="261"/>
        <end position="282"/>
    </location>
</feature>
<comment type="caution">
    <text evidence="11">The sequence shown here is derived from an EMBL/GenBank/DDBJ whole genome shotgun (WGS) entry which is preliminary data.</text>
</comment>
<proteinExistence type="inferred from homology"/>
<keyword evidence="8" id="KW-0539">Nucleus</keyword>
<dbReference type="Proteomes" id="UP001619887">
    <property type="component" value="Unassembled WGS sequence"/>
</dbReference>
<gene>
    <name evidence="11" type="ORF">OYC64_003398</name>
</gene>
<comment type="subcellular location">
    <subcellularLocation>
        <location evidence="2">Cytoplasm</location>
    </subcellularLocation>
    <subcellularLocation>
        <location evidence="1">Nucleus</location>
    </subcellularLocation>
</comment>
<evidence type="ECO:0000256" key="4">
    <source>
        <dbReference type="ARBA" id="ARBA00022490"/>
    </source>
</evidence>
<dbReference type="InterPro" id="IPR040168">
    <property type="entry name" value="Not2/3/5"/>
</dbReference>
<reference evidence="11 12" key="2">
    <citation type="journal article" date="2024" name="G3 (Bethesda)">
        <title>The genome of the cryopelagic Antarctic bald notothen, Trematomus borchgrevinki.</title>
        <authorList>
            <person name="Rayamajhi N."/>
            <person name="Rivera-Colon A.G."/>
            <person name="Minhas B.F."/>
            <person name="Cheng C.C."/>
            <person name="Catchen J.M."/>
        </authorList>
    </citation>
    <scope>NUCLEOTIDE SEQUENCE [LARGE SCALE GENOMIC DNA]</scope>
    <source>
        <strain evidence="11">AGRC-2024</strain>
    </source>
</reference>
<evidence type="ECO:0000313" key="12">
    <source>
        <dbReference type="Proteomes" id="UP001619887"/>
    </source>
</evidence>
<dbReference type="InterPro" id="IPR007207">
    <property type="entry name" value="Not_N"/>
</dbReference>
<keyword evidence="6" id="KW-0805">Transcription regulation</keyword>
<dbReference type="GO" id="GO:0005634">
    <property type="term" value="C:nucleus"/>
    <property type="evidence" value="ECO:0007669"/>
    <property type="project" value="UniProtKB-SubCell"/>
</dbReference>
<feature type="compositionally biased region" description="Low complexity" evidence="9">
    <location>
        <begin position="267"/>
        <end position="278"/>
    </location>
</feature>
<comment type="similarity">
    <text evidence="3">Belongs to the CNOT2/3/5 family.</text>
</comment>
<evidence type="ECO:0000256" key="6">
    <source>
        <dbReference type="ARBA" id="ARBA00023015"/>
    </source>
</evidence>
<evidence type="ECO:0000256" key="3">
    <source>
        <dbReference type="ARBA" id="ARBA00007682"/>
    </source>
</evidence>
<dbReference type="PANTHER" id="PTHR23326">
    <property type="entry name" value="CCR4 NOT-RELATED"/>
    <property type="match status" value="1"/>
</dbReference>
<evidence type="ECO:0000256" key="8">
    <source>
        <dbReference type="ARBA" id="ARBA00023242"/>
    </source>
</evidence>
<organism evidence="11 12">
    <name type="scientific">Pagothenia borchgrevinki</name>
    <name type="common">Bald rockcod</name>
    <name type="synonym">Trematomus borchgrevinki</name>
    <dbReference type="NCBI Taxonomy" id="8213"/>
    <lineage>
        <taxon>Eukaryota</taxon>
        <taxon>Metazoa</taxon>
        <taxon>Chordata</taxon>
        <taxon>Craniata</taxon>
        <taxon>Vertebrata</taxon>
        <taxon>Euteleostomi</taxon>
        <taxon>Actinopterygii</taxon>
        <taxon>Neopterygii</taxon>
        <taxon>Teleostei</taxon>
        <taxon>Neoteleostei</taxon>
        <taxon>Acanthomorphata</taxon>
        <taxon>Eupercaria</taxon>
        <taxon>Perciformes</taxon>
        <taxon>Notothenioidei</taxon>
        <taxon>Nototheniidae</taxon>
        <taxon>Pagothenia</taxon>
    </lineage>
</organism>
<feature type="domain" description="CCR4-Not complex component Not N-terminal" evidence="10">
    <location>
        <begin position="4"/>
        <end position="244"/>
    </location>
</feature>
<dbReference type="EMBL" id="JBIYXZ010002088">
    <property type="protein sequence ID" value="KAL3043526.1"/>
    <property type="molecule type" value="Genomic_DNA"/>
</dbReference>
<evidence type="ECO:0000313" key="11">
    <source>
        <dbReference type="EMBL" id="KAL3043526.1"/>
    </source>
</evidence>
<evidence type="ECO:0000256" key="1">
    <source>
        <dbReference type="ARBA" id="ARBA00004123"/>
    </source>
</evidence>
<evidence type="ECO:0000256" key="9">
    <source>
        <dbReference type="SAM" id="MobiDB-lite"/>
    </source>
</evidence>
<reference evidence="11 12" key="1">
    <citation type="journal article" date="2022" name="G3 (Bethesda)">
        <title>Evaluating Illumina-, Nanopore-, and PacBio-based genome assembly strategies with the bald notothen, Trematomus borchgrevinki.</title>
        <authorList>
            <person name="Rayamajhi N."/>
            <person name="Cheng C.C."/>
            <person name="Catchen J.M."/>
        </authorList>
    </citation>
    <scope>NUCLEOTIDE SEQUENCE [LARGE SCALE GENOMIC DNA]</scope>
    <source>
        <strain evidence="11">AGRC-2024</strain>
    </source>
</reference>
<accession>A0ABD2FPX5</accession>
<dbReference type="Pfam" id="PF04065">
    <property type="entry name" value="Not3"/>
    <property type="match status" value="1"/>
</dbReference>
<protein>
    <recommendedName>
        <fullName evidence="10">CCR4-Not complex component Not N-terminal domain-containing protein</fullName>
    </recommendedName>
</protein>
<sequence length="292" mass="34071">MADKRKLQGEIDRCLKKVAEGVEQFEDIWQKGKIWRSEGHLSKLHNAANANQKEKYEADLKKEIKKLQRLRDQIKTWVASNEIKDKRQLVENRKLIETQMERFKIVERETKTKAYSKEGLGLAQKVDPAQKEKEEVGTWLTNTIDTLNMQVDQFESEVESLSVQTRKKKGDKENQDRIEELKKFIEKHRHHIRMLETILRMLDNDSVQVDSVRKIKDDVEYYLDSSQDPDFEENEFLYDDLDLDELTQTLVATSPPGQLEDEIFQHSSSTPTSTTSSSPIPPLACHLHYGEL</sequence>
<evidence type="ECO:0000256" key="7">
    <source>
        <dbReference type="ARBA" id="ARBA00023163"/>
    </source>
</evidence>
<keyword evidence="12" id="KW-1185">Reference proteome</keyword>
<dbReference type="AlphaFoldDB" id="A0ABD2FPX5"/>
<name>A0ABD2FPX5_PAGBO</name>
<dbReference type="GO" id="GO:0005737">
    <property type="term" value="C:cytoplasm"/>
    <property type="evidence" value="ECO:0007669"/>
    <property type="project" value="UniProtKB-SubCell"/>
</dbReference>
<keyword evidence="4" id="KW-0963">Cytoplasm</keyword>
<evidence type="ECO:0000256" key="2">
    <source>
        <dbReference type="ARBA" id="ARBA00004496"/>
    </source>
</evidence>
<evidence type="ECO:0000256" key="5">
    <source>
        <dbReference type="ARBA" id="ARBA00022491"/>
    </source>
</evidence>
<keyword evidence="5" id="KW-0678">Repressor</keyword>
<evidence type="ECO:0000259" key="10">
    <source>
        <dbReference type="Pfam" id="PF04065"/>
    </source>
</evidence>
<keyword evidence="7" id="KW-0804">Transcription</keyword>